<dbReference type="Proteomes" id="UP000467840">
    <property type="component" value="Chromosome 2"/>
</dbReference>
<gene>
    <name evidence="1" type="ORF">GH714_016639</name>
</gene>
<name>A0A6A6KRQ6_HEVBR</name>
<reference evidence="1 2" key="1">
    <citation type="journal article" date="2020" name="Mol. Plant">
        <title>The Chromosome-Based Rubber Tree Genome Provides New Insights into Spurge Genome Evolution and Rubber Biosynthesis.</title>
        <authorList>
            <person name="Liu J."/>
            <person name="Shi C."/>
            <person name="Shi C.C."/>
            <person name="Li W."/>
            <person name="Zhang Q.J."/>
            <person name="Zhang Y."/>
            <person name="Li K."/>
            <person name="Lu H.F."/>
            <person name="Shi C."/>
            <person name="Zhu S.T."/>
            <person name="Xiao Z.Y."/>
            <person name="Nan H."/>
            <person name="Yue Y."/>
            <person name="Zhu X.G."/>
            <person name="Wu Y."/>
            <person name="Hong X.N."/>
            <person name="Fan G.Y."/>
            <person name="Tong Y."/>
            <person name="Zhang D."/>
            <person name="Mao C.L."/>
            <person name="Liu Y.L."/>
            <person name="Hao S.J."/>
            <person name="Liu W.Q."/>
            <person name="Lv M.Q."/>
            <person name="Zhang H.B."/>
            <person name="Liu Y."/>
            <person name="Hu-Tang G.R."/>
            <person name="Wang J.P."/>
            <person name="Wang J.H."/>
            <person name="Sun Y.H."/>
            <person name="Ni S.B."/>
            <person name="Chen W.B."/>
            <person name="Zhang X.C."/>
            <person name="Jiao Y.N."/>
            <person name="Eichler E.E."/>
            <person name="Li G.H."/>
            <person name="Liu X."/>
            <person name="Gao L.Z."/>
        </authorList>
    </citation>
    <scope>NUCLEOTIDE SEQUENCE [LARGE SCALE GENOMIC DNA]</scope>
    <source>
        <strain evidence="2">cv. GT1</strain>
        <tissue evidence="1">Leaf</tissue>
    </source>
</reference>
<dbReference type="EMBL" id="JAAGAX010000015">
    <property type="protein sequence ID" value="KAF2290915.1"/>
    <property type="molecule type" value="Genomic_DNA"/>
</dbReference>
<comment type="caution">
    <text evidence="1">The sequence shown here is derived from an EMBL/GenBank/DDBJ whole genome shotgun (WGS) entry which is preliminary data.</text>
</comment>
<keyword evidence="2" id="KW-1185">Reference proteome</keyword>
<proteinExistence type="predicted"/>
<accession>A0A6A6KRQ6</accession>
<sequence length="140" mass="15768">MHVSSDIHILSSDLLGLGYSRNRVREMEILIAVASAIAVEIPKALVAPVSRHIGYLTGYELNIKNLKEELEKLIYKKTVVDRHVAGPTAGSIIHWQEEVEAFLIKIQAFLSKKIKKVTTTFSRCTLFTQEQVMRHIKAAL</sequence>
<evidence type="ECO:0000313" key="2">
    <source>
        <dbReference type="Proteomes" id="UP000467840"/>
    </source>
</evidence>
<organism evidence="1 2">
    <name type="scientific">Hevea brasiliensis</name>
    <name type="common">Para rubber tree</name>
    <name type="synonym">Siphonia brasiliensis</name>
    <dbReference type="NCBI Taxonomy" id="3981"/>
    <lineage>
        <taxon>Eukaryota</taxon>
        <taxon>Viridiplantae</taxon>
        <taxon>Streptophyta</taxon>
        <taxon>Embryophyta</taxon>
        <taxon>Tracheophyta</taxon>
        <taxon>Spermatophyta</taxon>
        <taxon>Magnoliopsida</taxon>
        <taxon>eudicotyledons</taxon>
        <taxon>Gunneridae</taxon>
        <taxon>Pentapetalae</taxon>
        <taxon>rosids</taxon>
        <taxon>fabids</taxon>
        <taxon>Malpighiales</taxon>
        <taxon>Euphorbiaceae</taxon>
        <taxon>Crotonoideae</taxon>
        <taxon>Micrandreae</taxon>
        <taxon>Hevea</taxon>
    </lineage>
</organism>
<evidence type="ECO:0000313" key="1">
    <source>
        <dbReference type="EMBL" id="KAF2290915.1"/>
    </source>
</evidence>
<dbReference type="AlphaFoldDB" id="A0A6A6KRQ6"/>
<protein>
    <submittedName>
        <fullName evidence="1">Uncharacterized protein</fullName>
    </submittedName>
</protein>